<dbReference type="SUPFAM" id="SSF55785">
    <property type="entry name" value="PYP-like sensor domain (PAS domain)"/>
    <property type="match status" value="1"/>
</dbReference>
<evidence type="ECO:0000256" key="1">
    <source>
        <dbReference type="SAM" id="Phobius"/>
    </source>
</evidence>
<dbReference type="EMBL" id="CP003379">
    <property type="protein sequence ID" value="AFL86507.1"/>
    <property type="molecule type" value="Genomic_DNA"/>
</dbReference>
<dbReference type="PROSITE" id="PS50887">
    <property type="entry name" value="GGDEF"/>
    <property type="match status" value="1"/>
</dbReference>
<dbReference type="eggNOG" id="COG2202">
    <property type="taxonomic scope" value="Bacteria"/>
</dbReference>
<name>I3ZB89_TERRK</name>
<keyword evidence="1" id="KW-0472">Membrane</keyword>
<dbReference type="CDD" id="cd00130">
    <property type="entry name" value="PAS"/>
    <property type="match status" value="1"/>
</dbReference>
<feature type="domain" description="EAL" evidence="3">
    <location>
        <begin position="584"/>
        <end position="837"/>
    </location>
</feature>
<dbReference type="SMART" id="SM00091">
    <property type="entry name" value="PAS"/>
    <property type="match status" value="1"/>
</dbReference>
<dbReference type="SMART" id="SM00267">
    <property type="entry name" value="GGDEF"/>
    <property type="match status" value="1"/>
</dbReference>
<evidence type="ECO:0000259" key="4">
    <source>
        <dbReference type="PROSITE" id="PS50887"/>
    </source>
</evidence>
<protein>
    <submittedName>
        <fullName evidence="5">PAS domain S-box/diguanylate cyclase (GGDEF) domain-containing protein</fullName>
    </submittedName>
</protein>
<feature type="transmembrane region" description="Helical" evidence="1">
    <location>
        <begin position="228"/>
        <end position="247"/>
    </location>
</feature>
<dbReference type="GO" id="GO:0003824">
    <property type="term" value="F:catalytic activity"/>
    <property type="evidence" value="ECO:0007669"/>
    <property type="project" value="UniProtKB-ARBA"/>
</dbReference>
<dbReference type="CDD" id="cd01948">
    <property type="entry name" value="EAL"/>
    <property type="match status" value="1"/>
</dbReference>
<dbReference type="Gene3D" id="3.30.450.20">
    <property type="entry name" value="PAS domain"/>
    <property type="match status" value="1"/>
</dbReference>
<dbReference type="HOGENOM" id="CLU_000445_129_3_0"/>
<evidence type="ECO:0000313" key="6">
    <source>
        <dbReference type="Proteomes" id="UP000006056"/>
    </source>
</evidence>
<dbReference type="InterPro" id="IPR029787">
    <property type="entry name" value="Nucleotide_cyclase"/>
</dbReference>
<proteinExistence type="predicted"/>
<dbReference type="InterPro" id="IPR000014">
    <property type="entry name" value="PAS"/>
</dbReference>
<feature type="transmembrane region" description="Helical" evidence="1">
    <location>
        <begin position="68"/>
        <end position="86"/>
    </location>
</feature>
<dbReference type="GO" id="GO:0006355">
    <property type="term" value="P:regulation of DNA-templated transcription"/>
    <property type="evidence" value="ECO:0007669"/>
    <property type="project" value="InterPro"/>
</dbReference>
<dbReference type="Pfam" id="PF00990">
    <property type="entry name" value="GGDEF"/>
    <property type="match status" value="1"/>
</dbReference>
<dbReference type="CDD" id="cd01949">
    <property type="entry name" value="GGDEF"/>
    <property type="match status" value="1"/>
</dbReference>
<dbReference type="SMART" id="SM00052">
    <property type="entry name" value="EAL"/>
    <property type="match status" value="1"/>
</dbReference>
<dbReference type="InterPro" id="IPR013767">
    <property type="entry name" value="PAS_fold"/>
</dbReference>
<evidence type="ECO:0000259" key="2">
    <source>
        <dbReference type="PROSITE" id="PS50112"/>
    </source>
</evidence>
<feature type="domain" description="PAS" evidence="2">
    <location>
        <begin position="290"/>
        <end position="350"/>
    </location>
</feature>
<dbReference type="SUPFAM" id="SSF55073">
    <property type="entry name" value="Nucleotide cyclase"/>
    <property type="match status" value="1"/>
</dbReference>
<evidence type="ECO:0000259" key="3">
    <source>
        <dbReference type="PROSITE" id="PS50883"/>
    </source>
</evidence>
<keyword evidence="1" id="KW-1133">Transmembrane helix</keyword>
<dbReference type="STRING" id="926566.Terro_0156"/>
<dbReference type="PROSITE" id="PS50883">
    <property type="entry name" value="EAL"/>
    <property type="match status" value="1"/>
</dbReference>
<dbReference type="Gene3D" id="3.20.20.450">
    <property type="entry name" value="EAL domain"/>
    <property type="match status" value="1"/>
</dbReference>
<accession>I3ZB89</accession>
<feature type="transmembrane region" description="Helical" evidence="1">
    <location>
        <begin position="98"/>
        <end position="115"/>
    </location>
</feature>
<dbReference type="InterPro" id="IPR035919">
    <property type="entry name" value="EAL_sf"/>
</dbReference>
<dbReference type="Pfam" id="PF00563">
    <property type="entry name" value="EAL"/>
    <property type="match status" value="1"/>
</dbReference>
<dbReference type="SUPFAM" id="SSF141868">
    <property type="entry name" value="EAL domain-like"/>
    <property type="match status" value="1"/>
</dbReference>
<dbReference type="InterPro" id="IPR035965">
    <property type="entry name" value="PAS-like_dom_sf"/>
</dbReference>
<dbReference type="InterPro" id="IPR043128">
    <property type="entry name" value="Rev_trsase/Diguanyl_cyclase"/>
</dbReference>
<reference evidence="5 6" key="1">
    <citation type="submission" date="2012-06" db="EMBL/GenBank/DDBJ databases">
        <title>Complete genome of Terriglobus roseus DSM 18391.</title>
        <authorList>
            <consortium name="US DOE Joint Genome Institute (JGI-PGF)"/>
            <person name="Lucas S."/>
            <person name="Copeland A."/>
            <person name="Lapidus A."/>
            <person name="Glavina del Rio T."/>
            <person name="Dalin E."/>
            <person name="Tice H."/>
            <person name="Bruce D."/>
            <person name="Goodwin L."/>
            <person name="Pitluck S."/>
            <person name="Peters L."/>
            <person name="Mikhailova N."/>
            <person name="Munk A.C.C."/>
            <person name="Kyrpides N."/>
            <person name="Mavromatis K."/>
            <person name="Ivanova N."/>
            <person name="Brettin T."/>
            <person name="Detter J.C."/>
            <person name="Han C."/>
            <person name="Larimer F."/>
            <person name="Land M."/>
            <person name="Hauser L."/>
            <person name="Markowitz V."/>
            <person name="Cheng J.-F."/>
            <person name="Hugenholtz P."/>
            <person name="Woyke T."/>
            <person name="Wu D."/>
            <person name="Brambilla E."/>
            <person name="Klenk H.-P."/>
            <person name="Eisen J.A."/>
        </authorList>
    </citation>
    <scope>NUCLEOTIDE SEQUENCE [LARGE SCALE GENOMIC DNA]</scope>
    <source>
        <strain evidence="6">DSM 18391 / NRRL B-41598 / KBS 63</strain>
    </source>
</reference>
<dbReference type="InterPro" id="IPR001633">
    <property type="entry name" value="EAL_dom"/>
</dbReference>
<organism evidence="5 6">
    <name type="scientific">Terriglobus roseus (strain DSM 18391 / NRRL B-41598 / KBS 63)</name>
    <dbReference type="NCBI Taxonomy" id="926566"/>
    <lineage>
        <taxon>Bacteria</taxon>
        <taxon>Pseudomonadati</taxon>
        <taxon>Acidobacteriota</taxon>
        <taxon>Terriglobia</taxon>
        <taxon>Terriglobales</taxon>
        <taxon>Acidobacteriaceae</taxon>
        <taxon>Terriglobus</taxon>
    </lineage>
</organism>
<dbReference type="PANTHER" id="PTHR44757:SF2">
    <property type="entry name" value="BIOFILM ARCHITECTURE MAINTENANCE PROTEIN MBAA"/>
    <property type="match status" value="1"/>
</dbReference>
<dbReference type="AlphaFoldDB" id="I3ZB89"/>
<feature type="transmembrane region" description="Helical" evidence="1">
    <location>
        <begin position="124"/>
        <end position="142"/>
    </location>
</feature>
<dbReference type="OrthoDB" id="101222at2"/>
<dbReference type="KEGG" id="trs:Terro_0156"/>
<feature type="transmembrane region" description="Helical" evidence="1">
    <location>
        <begin position="38"/>
        <end position="56"/>
    </location>
</feature>
<evidence type="ECO:0000313" key="5">
    <source>
        <dbReference type="EMBL" id="AFL86507.1"/>
    </source>
</evidence>
<sequence length="860" mass="94667">MPVRVRAPYAGSDSLGLPANLQVIGIVFVSGKLVQVEANLFDLALLSVLILFFGILQSHRSQREYRMWLVAWIVVMASMLVYSPALRSTGWQMVTECMRVDLLVLGGLVFLLSFVEQQTSRNRLIRDIALLWVPCCVLLNLLSISVAYPWLCVAVILAGETVVMYLAEQLVPEGLPRQLIRLEGLLGTVALLVAVWSGNPSMALSVVLAEVFIACAILLSVSRNSDGAGKWTSVSGFVAWGVLYAIYQMTDIWPSVSIVLGHTWSLPKYMVGFGMILMVVEDDTERISSLSEEYRLLYESNPHPMFIFDPATARFLSANDAAAAAYGYKLEEFLTMTLFDIRPTEDHQKLALELAQLHGGRQIWRHRRKNGEVFEVEITGHDVSFGGTKARFSMCIDITERERLNRELIYSAQHDVLTGLANRLLLEERAQQALARAARDGSKMAILTIDVDRFKQVNDTYGHMVGDECLKGIAARLMTRVREADTLARTGGEEFTVLIGGLTSTRGAQAAAASLLGTLVKPLTLSDNEIAVSVSIGVAVYPDDGADLETIRKRSDKALYAAKRMGGGRALMTTDEQAGEEESAVNIESALRDALQTGGLELVYQPIFDATGRFARVEALVRGRGDYLRKVGPGAFIPVAEESGLIVSLGRWVLEEACRQMADWRERNLPVFDFAVNISARQLVQADYTDSVLQTLERYGIPPALLHLELTETTLMGDFSAMARIMKRLSEAGVLFSIDDFGTGYSSLARLSELPISTLKIDRSFVMKLLESEAAVGIVRAIVNMSRHLRLEVVAEGVERPEHIKLLLALGCHKFQGFYLSRPLSPEALEAAAFAGDTAFDPSPFRGYVPVEDLDAIVSA</sequence>
<keyword evidence="6" id="KW-1185">Reference proteome</keyword>
<feature type="transmembrane region" description="Helical" evidence="1">
    <location>
        <begin position="202"/>
        <end position="221"/>
    </location>
</feature>
<feature type="domain" description="GGDEF" evidence="4">
    <location>
        <begin position="442"/>
        <end position="576"/>
    </location>
</feature>
<dbReference type="PATRIC" id="fig|926566.3.peg.159"/>
<dbReference type="InterPro" id="IPR000160">
    <property type="entry name" value="GGDEF_dom"/>
</dbReference>
<dbReference type="NCBIfam" id="TIGR00254">
    <property type="entry name" value="GGDEF"/>
    <property type="match status" value="1"/>
</dbReference>
<dbReference type="Pfam" id="PF00989">
    <property type="entry name" value="PAS"/>
    <property type="match status" value="1"/>
</dbReference>
<dbReference type="PANTHER" id="PTHR44757">
    <property type="entry name" value="DIGUANYLATE CYCLASE DGCP"/>
    <property type="match status" value="1"/>
</dbReference>
<keyword evidence="1" id="KW-0812">Transmembrane</keyword>
<dbReference type="NCBIfam" id="TIGR00229">
    <property type="entry name" value="sensory_box"/>
    <property type="match status" value="1"/>
</dbReference>
<dbReference type="FunFam" id="3.30.70.270:FF:000001">
    <property type="entry name" value="Diguanylate cyclase domain protein"/>
    <property type="match status" value="1"/>
</dbReference>
<dbReference type="Gene3D" id="3.30.70.270">
    <property type="match status" value="1"/>
</dbReference>
<dbReference type="Proteomes" id="UP000006056">
    <property type="component" value="Chromosome"/>
</dbReference>
<dbReference type="PROSITE" id="PS50112">
    <property type="entry name" value="PAS"/>
    <property type="match status" value="1"/>
</dbReference>
<dbReference type="InterPro" id="IPR052155">
    <property type="entry name" value="Biofilm_reg_signaling"/>
</dbReference>
<gene>
    <name evidence="5" type="ordered locus">Terro_0156</name>
</gene>
<dbReference type="eggNOG" id="COG5001">
    <property type="taxonomic scope" value="Bacteria"/>
</dbReference>